<proteinExistence type="predicted"/>
<dbReference type="EMBL" id="LNQE01001213">
    <property type="protein sequence ID" value="KUG20201.1"/>
    <property type="molecule type" value="Genomic_DNA"/>
</dbReference>
<evidence type="ECO:0000313" key="1">
    <source>
        <dbReference type="EMBL" id="KUG20201.1"/>
    </source>
</evidence>
<dbReference type="AlphaFoldDB" id="A0A0W8FH71"/>
<comment type="caution">
    <text evidence="1">The sequence shown here is derived from an EMBL/GenBank/DDBJ whole genome shotgun (WGS) entry which is preliminary data.</text>
</comment>
<accession>A0A0W8FH71</accession>
<organism evidence="1">
    <name type="scientific">hydrocarbon metagenome</name>
    <dbReference type="NCBI Taxonomy" id="938273"/>
    <lineage>
        <taxon>unclassified sequences</taxon>
        <taxon>metagenomes</taxon>
        <taxon>ecological metagenomes</taxon>
    </lineage>
</organism>
<reference evidence="1" key="1">
    <citation type="journal article" date="2015" name="Proc. Natl. Acad. Sci. U.S.A.">
        <title>Networks of energetic and metabolic interactions define dynamics in microbial communities.</title>
        <authorList>
            <person name="Embree M."/>
            <person name="Liu J.K."/>
            <person name="Al-Bassam M.M."/>
            <person name="Zengler K."/>
        </authorList>
    </citation>
    <scope>NUCLEOTIDE SEQUENCE</scope>
</reference>
<sequence length="38" mass="4345">MSRCRGRQLFIVSLLRDLSRSGGCGRRWGAICCVFLRD</sequence>
<name>A0A0W8FH71_9ZZZZ</name>
<protein>
    <submittedName>
        <fullName evidence="1">Uncharacterized protein</fullName>
    </submittedName>
</protein>
<gene>
    <name evidence="1" type="ORF">ASZ90_010046</name>
</gene>